<dbReference type="PANTHER" id="PTHR11895">
    <property type="entry name" value="TRANSAMIDASE"/>
    <property type="match status" value="1"/>
</dbReference>
<dbReference type="PANTHER" id="PTHR11895:SF7">
    <property type="entry name" value="GLUTAMYL-TRNA(GLN) AMIDOTRANSFERASE SUBUNIT A, MITOCHONDRIAL"/>
    <property type="match status" value="1"/>
</dbReference>
<evidence type="ECO:0000259" key="4">
    <source>
        <dbReference type="Pfam" id="PF01425"/>
    </source>
</evidence>
<evidence type="ECO:0000256" key="3">
    <source>
        <dbReference type="ARBA" id="ARBA00012922"/>
    </source>
</evidence>
<dbReference type="SUPFAM" id="SSF75304">
    <property type="entry name" value="Amidase signature (AS) enzymes"/>
    <property type="match status" value="1"/>
</dbReference>
<dbReference type="AlphaFoldDB" id="A0A516X7C7"/>
<feature type="domain" description="Amidase" evidence="4">
    <location>
        <begin position="32"/>
        <end position="435"/>
    </location>
</feature>
<name>A0A516X7C7_9ACTN</name>
<dbReference type="InterPro" id="IPR023631">
    <property type="entry name" value="Amidase_dom"/>
</dbReference>
<gene>
    <name evidence="5" type="ORF">FO059_02920</name>
</gene>
<dbReference type="Pfam" id="PF01425">
    <property type="entry name" value="Amidase"/>
    <property type="match status" value="1"/>
</dbReference>
<evidence type="ECO:0000313" key="6">
    <source>
        <dbReference type="Proteomes" id="UP000317344"/>
    </source>
</evidence>
<proteinExistence type="inferred from homology"/>
<dbReference type="EMBL" id="CP041765">
    <property type="protein sequence ID" value="QDQ98972.1"/>
    <property type="molecule type" value="Genomic_DNA"/>
</dbReference>
<reference evidence="5 6" key="2">
    <citation type="submission" date="2019-07" db="EMBL/GenBank/DDBJ databases">
        <authorList>
            <person name="Huang Y."/>
        </authorList>
    </citation>
    <scope>NUCLEOTIDE SEQUENCE [LARGE SCALE GENOMIC DNA]</scope>
    <source>
        <strain evidence="5 6">HY188</strain>
    </source>
</reference>
<keyword evidence="6" id="KW-1185">Reference proteome</keyword>
<reference evidence="5 6" key="1">
    <citation type="submission" date="2019-07" db="EMBL/GenBank/DDBJ databases">
        <title>Tomitella cavernea sp. nov., an actinomycete isolated from soil.</title>
        <authorList>
            <person name="Cheng J."/>
        </authorList>
    </citation>
    <scope>NUCLEOTIDE SEQUENCE [LARGE SCALE GENOMIC DNA]</scope>
    <source>
        <strain evidence="5 6">HY188</strain>
    </source>
</reference>
<organism evidence="5 6">
    <name type="scientific">Tomitella fengzijianii</name>
    <dbReference type="NCBI Taxonomy" id="2597660"/>
    <lineage>
        <taxon>Bacteria</taxon>
        <taxon>Bacillati</taxon>
        <taxon>Actinomycetota</taxon>
        <taxon>Actinomycetes</taxon>
        <taxon>Mycobacteriales</taxon>
        <taxon>Tomitella</taxon>
    </lineage>
</organism>
<evidence type="ECO:0000256" key="1">
    <source>
        <dbReference type="ARBA" id="ARBA00001311"/>
    </source>
</evidence>
<dbReference type="Proteomes" id="UP000317344">
    <property type="component" value="Chromosome"/>
</dbReference>
<dbReference type="EC" id="3.5.1.4" evidence="3"/>
<dbReference type="InterPro" id="IPR036928">
    <property type="entry name" value="AS_sf"/>
</dbReference>
<dbReference type="KEGG" id="toy:FO059_02920"/>
<dbReference type="GO" id="GO:0004040">
    <property type="term" value="F:amidase activity"/>
    <property type="evidence" value="ECO:0007669"/>
    <property type="project" value="UniProtKB-EC"/>
</dbReference>
<evidence type="ECO:0000313" key="5">
    <source>
        <dbReference type="EMBL" id="QDQ98972.1"/>
    </source>
</evidence>
<sequence length="460" mass="47780">MHDPAAAGDPGETAVEIAARVRSGACPPDAAVVRTLRRIDARDHDLGAFRRVRAEAALREARDLAEGADLARLPLAGVPVAVKDVLEVAGESVRFGSAATSAAPAAADHELVARLRAAGAVIVGVTAVPELCIFPTTDSSFGITRNPWDRSRTPGGSSGGSGAAVSAGMVPVAHGTDGLGSIRIPSADCGLFGIKPGRHLLPGGDGADSWYGMSESGPMATTVADAALVLSVLAADPALARPEPAAGLRIGVSAGTPSPVTRLDPSLAAALEQVADTLLRAGHQVTRARVPYPRNPLGLLARWTRGPAGQARALDRSVLAPRTRTHTAIGDLVDRWGLVKDSYEQRIERDMRALFADIDIVATPTLLRTAPPAARWSDRRWLPNAVSSIRYASYPGIWNVLGWPAASVPAGQHPGDGMPIGVQLAGPPGSEATILALAAEIESLRPWQRTAPDYTGGVRH</sequence>
<dbReference type="OrthoDB" id="182039at2"/>
<protein>
    <recommendedName>
        <fullName evidence="3">amidase</fullName>
        <ecNumber evidence="3">3.5.1.4</ecNumber>
    </recommendedName>
</protein>
<dbReference type="Gene3D" id="3.90.1300.10">
    <property type="entry name" value="Amidase signature (AS) domain"/>
    <property type="match status" value="1"/>
</dbReference>
<comment type="similarity">
    <text evidence="2">Belongs to the amidase family.</text>
</comment>
<dbReference type="InterPro" id="IPR000120">
    <property type="entry name" value="Amidase"/>
</dbReference>
<accession>A0A516X7C7</accession>
<comment type="catalytic activity">
    <reaction evidence="1">
        <text>a monocarboxylic acid amide + H2O = a monocarboxylate + NH4(+)</text>
        <dbReference type="Rhea" id="RHEA:12020"/>
        <dbReference type="ChEBI" id="CHEBI:15377"/>
        <dbReference type="ChEBI" id="CHEBI:28938"/>
        <dbReference type="ChEBI" id="CHEBI:35757"/>
        <dbReference type="ChEBI" id="CHEBI:83628"/>
        <dbReference type="EC" id="3.5.1.4"/>
    </reaction>
</comment>
<evidence type="ECO:0000256" key="2">
    <source>
        <dbReference type="ARBA" id="ARBA00009199"/>
    </source>
</evidence>